<evidence type="ECO:0000313" key="19">
    <source>
        <dbReference type="Ensembl" id="ENSECAP00000070849.1"/>
    </source>
</evidence>
<gene>
    <name evidence="19" type="primary">ZBTB18</name>
</gene>
<dbReference type="Proteomes" id="UP000002281">
    <property type="component" value="Chromosome 30"/>
</dbReference>
<feature type="region of interest" description="Disordered" evidence="16">
    <location>
        <begin position="1"/>
        <end position="296"/>
    </location>
</feature>
<evidence type="ECO:0000256" key="15">
    <source>
        <dbReference type="PROSITE-ProRule" id="PRU00042"/>
    </source>
</evidence>
<keyword evidence="4" id="KW-0677">Repeat</keyword>
<dbReference type="PANTHER" id="PTHR24394">
    <property type="entry name" value="ZINC FINGER PROTEIN"/>
    <property type="match status" value="1"/>
</dbReference>
<keyword evidence="9" id="KW-0804">Transcription</keyword>
<dbReference type="PANTHER" id="PTHR24394:SF18">
    <property type="entry name" value="ZINC FINGER AND BTB DOMAIN-CONTAINING PROTEIN 18"/>
    <property type="match status" value="1"/>
</dbReference>
<keyword evidence="20" id="KW-1185">Reference proteome</keyword>
<dbReference type="FunFam" id="3.30.710.10:FF:000021">
    <property type="entry name" value="Zinc finger and BTB domain-containing protein 18"/>
    <property type="match status" value="1"/>
</dbReference>
<dbReference type="Pfam" id="PF13894">
    <property type="entry name" value="zf-C2H2_4"/>
    <property type="match status" value="1"/>
</dbReference>
<evidence type="ECO:0000256" key="16">
    <source>
        <dbReference type="SAM" id="MobiDB-lite"/>
    </source>
</evidence>
<dbReference type="GO" id="GO:0005634">
    <property type="term" value="C:nucleus"/>
    <property type="evidence" value="ECO:0000318"/>
    <property type="project" value="GO_Central"/>
</dbReference>
<keyword evidence="5 15" id="KW-0863">Zinc-finger</keyword>
<evidence type="ECO:0000256" key="14">
    <source>
        <dbReference type="ARBA" id="ARBA00079234"/>
    </source>
</evidence>
<evidence type="ECO:0000256" key="8">
    <source>
        <dbReference type="ARBA" id="ARBA00023125"/>
    </source>
</evidence>
<protein>
    <recommendedName>
        <fullName evidence="13">Zinc finger and BTB domain-containing protein 18</fullName>
    </recommendedName>
    <alternativeName>
        <fullName evidence="14">Zinc finger protein 238</fullName>
    </alternativeName>
</protein>
<dbReference type="FunFam" id="3.30.160.60:FF:000892">
    <property type="entry name" value="zinc finger and BTB domain-containing protein 3"/>
    <property type="match status" value="1"/>
</dbReference>
<dbReference type="InterPro" id="IPR013087">
    <property type="entry name" value="Znf_C2H2_type"/>
</dbReference>
<feature type="compositionally biased region" description="Basic and acidic residues" evidence="16">
    <location>
        <begin position="508"/>
        <end position="530"/>
    </location>
</feature>
<keyword evidence="2" id="KW-0678">Repressor</keyword>
<dbReference type="Ensembl" id="ENSECAT00000088936.1">
    <property type="protein sequence ID" value="ENSECAP00000070849.1"/>
    <property type="gene ID" value="ENSECAG00000033381.3"/>
</dbReference>
<dbReference type="SUPFAM" id="SSF54695">
    <property type="entry name" value="POZ domain"/>
    <property type="match status" value="1"/>
</dbReference>
<dbReference type="FunFam" id="3.30.160.60:FF:000220">
    <property type="entry name" value="Zinc finger and BTB domain-containing protein 18"/>
    <property type="match status" value="1"/>
</dbReference>
<evidence type="ECO:0000259" key="17">
    <source>
        <dbReference type="PROSITE" id="PS50097"/>
    </source>
</evidence>
<reference evidence="19" key="2">
    <citation type="submission" date="2025-08" db="UniProtKB">
        <authorList>
            <consortium name="Ensembl"/>
        </authorList>
    </citation>
    <scope>IDENTIFICATION</scope>
    <source>
        <strain evidence="19">Thoroughbred</strain>
    </source>
</reference>
<comment type="similarity">
    <text evidence="11">Belongs to the krueppel C2H2-type zinc-finger protein family. ZBTB18 subfamily.</text>
</comment>
<sequence length="909" mass="99470">MRVPRGAGAQLRLRRDGGRRRTPSARGAPAAPGKLLRRSGRRRPRRRGPRRRARREARQRRPRAPRPGAPPPEDTCATRSSRAPPRSKVCLRRSRRTAESSLRTPRAREAAEPGNKPLPAQLSPPPAGSFHFLTAKSPRGAPLPPPPPRPRTPPRAASLPAPPARPRPPLQCLAAIGPRERQLRLAPPIGWAPLSVRRRPATPSALPRSRPPIGGDGGLGRAGARGRPLSVNRRSPTPGGREQAERGGRSGETSGRRRRVRAWCVPRPRPRPRPPRPRPAAPRSLGARSLAGSGRLRPPLGCCHGEPLRGALCAPPRSSGCQRGRAGGAGDGAGIGGRGGRAGGGRAAQEAHQVRRRRRPGGAGGGGGGGRGAGTRRLRAAPCYEDSMEFPDHSRHLLQCLREQRHQGFLCDCTVLVGDAQFRAHRAVLASCSMYFHLFYKDQLDKRDIVHLNSDIVTAPAFALLLEFMYEGKLQFKDLPIEDVLAAASYLHMYDIVKVCKKKLKEKATTEADSTKKEEDASSCSDKVESLSDGSSHMAGDLPSDEDEGDDEKLNILPSKRDLAAEPGNMWMRLPSDSAGIPQAGGEAEPHATAAGKTVASPCSSTESLSQRSVTSVRDSADVDCVLDLSVKSSLSGVENLNSSYFSSQDVLRSNLVQVKVEKEASCDESDVGTNDYDMEHSTVKESVSTNNRVQYEPAHLAPLREDSVLRELEREDKASDDEMMTPENERVQVEGSMESSLLPYVSNILSPAGQIFMCPLCNKVFPSPHILQIHLSTHFREQDGLRSKPAADVNVPTCSLCGKTFSCMYTLKRHERTHSGEKPYTCTQCGKSFQYSHNLSRHAVVHTREKPHACKWCERRFTQSGDLYRHIRKFHCELVNSLSVKSEALSLPAVRDWTLEDSSQELWK</sequence>
<name>A0A9L0SA08_HORSE</name>
<comment type="subcellular location">
    <subcellularLocation>
        <location evidence="1">Nucleus</location>
    </subcellularLocation>
</comment>
<dbReference type="GO" id="GO:0006357">
    <property type="term" value="P:regulation of transcription by RNA polymerase II"/>
    <property type="evidence" value="ECO:0000318"/>
    <property type="project" value="GO_Central"/>
</dbReference>
<comment type="subunit">
    <text evidence="12">Interacts with DNMT3A.</text>
</comment>
<dbReference type="Pfam" id="PF00651">
    <property type="entry name" value="BTB"/>
    <property type="match status" value="1"/>
</dbReference>
<feature type="compositionally biased region" description="Gly residues" evidence="16">
    <location>
        <begin position="214"/>
        <end position="223"/>
    </location>
</feature>
<feature type="domain" description="BTB" evidence="17">
    <location>
        <begin position="411"/>
        <end position="478"/>
    </location>
</feature>
<feature type="compositionally biased region" description="Gly residues" evidence="16">
    <location>
        <begin position="361"/>
        <end position="373"/>
    </location>
</feature>
<feature type="compositionally biased region" description="Low complexity" evidence="16">
    <location>
        <begin position="1"/>
        <end position="11"/>
    </location>
</feature>
<feature type="domain" description="C2H2-type" evidence="18">
    <location>
        <begin position="825"/>
        <end position="852"/>
    </location>
</feature>
<dbReference type="InterPro" id="IPR036236">
    <property type="entry name" value="Znf_C2H2_sf"/>
</dbReference>
<dbReference type="FunFam" id="3.30.160.60:FF:000114">
    <property type="entry name" value="Zinc finger and BTB domain-containing protein 18"/>
    <property type="match status" value="1"/>
</dbReference>
<dbReference type="SMART" id="SM00225">
    <property type="entry name" value="BTB"/>
    <property type="match status" value="1"/>
</dbReference>
<evidence type="ECO:0000256" key="10">
    <source>
        <dbReference type="ARBA" id="ARBA00023242"/>
    </source>
</evidence>
<dbReference type="Gene3D" id="3.30.710.10">
    <property type="entry name" value="Potassium Channel Kv1.1, Chain A"/>
    <property type="match status" value="1"/>
</dbReference>
<dbReference type="PROSITE" id="PS00028">
    <property type="entry name" value="ZINC_FINGER_C2H2_1"/>
    <property type="match status" value="4"/>
</dbReference>
<dbReference type="GO" id="GO:0003677">
    <property type="term" value="F:DNA binding"/>
    <property type="evidence" value="ECO:0007669"/>
    <property type="project" value="UniProtKB-KW"/>
</dbReference>
<dbReference type="GeneTree" id="ENSGT00940000155092"/>
<feature type="compositionally biased region" description="Pro residues" evidence="16">
    <location>
        <begin position="160"/>
        <end position="169"/>
    </location>
</feature>
<accession>A0A9L0SA08</accession>
<evidence type="ECO:0000256" key="1">
    <source>
        <dbReference type="ARBA" id="ARBA00004123"/>
    </source>
</evidence>
<dbReference type="GO" id="GO:0000981">
    <property type="term" value="F:DNA-binding transcription factor activity, RNA polymerase II-specific"/>
    <property type="evidence" value="ECO:0000318"/>
    <property type="project" value="GO_Central"/>
</dbReference>
<keyword evidence="3" id="KW-0479">Metal-binding</keyword>
<evidence type="ECO:0000256" key="6">
    <source>
        <dbReference type="ARBA" id="ARBA00022833"/>
    </source>
</evidence>
<reference evidence="19 20" key="1">
    <citation type="journal article" date="2009" name="Science">
        <title>Genome sequence, comparative analysis, and population genetics of the domestic horse.</title>
        <authorList>
            <consortium name="Broad Institute Genome Sequencing Platform"/>
            <consortium name="Broad Institute Whole Genome Assembly Team"/>
            <person name="Wade C.M."/>
            <person name="Giulotto E."/>
            <person name="Sigurdsson S."/>
            <person name="Zoli M."/>
            <person name="Gnerre S."/>
            <person name="Imsland F."/>
            <person name="Lear T.L."/>
            <person name="Adelson D.L."/>
            <person name="Bailey E."/>
            <person name="Bellone R.R."/>
            <person name="Bloecker H."/>
            <person name="Distl O."/>
            <person name="Edgar R.C."/>
            <person name="Garber M."/>
            <person name="Leeb T."/>
            <person name="Mauceli E."/>
            <person name="MacLeod J.N."/>
            <person name="Penedo M.C.T."/>
            <person name="Raison J.M."/>
            <person name="Sharpe T."/>
            <person name="Vogel J."/>
            <person name="Andersson L."/>
            <person name="Antczak D.F."/>
            <person name="Biagi T."/>
            <person name="Binns M.M."/>
            <person name="Chowdhary B.P."/>
            <person name="Coleman S.J."/>
            <person name="Della Valle G."/>
            <person name="Fryc S."/>
            <person name="Guerin G."/>
            <person name="Hasegawa T."/>
            <person name="Hill E.W."/>
            <person name="Jurka J."/>
            <person name="Kiialainen A."/>
            <person name="Lindgren G."/>
            <person name="Liu J."/>
            <person name="Magnani E."/>
            <person name="Mickelson J.R."/>
            <person name="Murray J."/>
            <person name="Nergadze S.G."/>
            <person name="Onofrio R."/>
            <person name="Pedroni S."/>
            <person name="Piras M.F."/>
            <person name="Raudsepp T."/>
            <person name="Rocchi M."/>
            <person name="Roeed K.H."/>
            <person name="Ryder O.A."/>
            <person name="Searle S."/>
            <person name="Skow L."/>
            <person name="Swinburne J.E."/>
            <person name="Syvaenen A.C."/>
            <person name="Tozaki T."/>
            <person name="Valberg S.J."/>
            <person name="Vaudin M."/>
            <person name="White J.R."/>
            <person name="Zody M.C."/>
            <person name="Lander E.S."/>
            <person name="Lindblad-Toh K."/>
        </authorList>
    </citation>
    <scope>NUCLEOTIDE SEQUENCE [LARGE SCALE GENOMIC DNA]</scope>
    <source>
        <strain evidence="19 20">Thoroughbred</strain>
    </source>
</reference>
<keyword evidence="6" id="KW-0862">Zinc</keyword>
<dbReference type="Gene3D" id="3.30.160.60">
    <property type="entry name" value="Classic Zinc Finger"/>
    <property type="match status" value="3"/>
</dbReference>
<evidence type="ECO:0000256" key="4">
    <source>
        <dbReference type="ARBA" id="ARBA00022737"/>
    </source>
</evidence>
<proteinExistence type="inferred from homology"/>
<keyword evidence="8" id="KW-0238">DNA-binding</keyword>
<dbReference type="CDD" id="cd18324">
    <property type="entry name" value="BTB_POZ_ZBTB18_RP58"/>
    <property type="match status" value="1"/>
</dbReference>
<organism evidence="19 20">
    <name type="scientific">Equus caballus</name>
    <name type="common">Horse</name>
    <dbReference type="NCBI Taxonomy" id="9796"/>
    <lineage>
        <taxon>Eukaryota</taxon>
        <taxon>Metazoa</taxon>
        <taxon>Chordata</taxon>
        <taxon>Craniata</taxon>
        <taxon>Vertebrata</taxon>
        <taxon>Euteleostomi</taxon>
        <taxon>Mammalia</taxon>
        <taxon>Eutheria</taxon>
        <taxon>Laurasiatheria</taxon>
        <taxon>Perissodactyla</taxon>
        <taxon>Equidae</taxon>
        <taxon>Equus</taxon>
    </lineage>
</organism>
<dbReference type="GO" id="GO:0008270">
    <property type="term" value="F:zinc ion binding"/>
    <property type="evidence" value="ECO:0007669"/>
    <property type="project" value="UniProtKB-KW"/>
</dbReference>
<evidence type="ECO:0000256" key="7">
    <source>
        <dbReference type="ARBA" id="ARBA00023015"/>
    </source>
</evidence>
<dbReference type="PROSITE" id="PS50097">
    <property type="entry name" value="BTB"/>
    <property type="match status" value="1"/>
</dbReference>
<feature type="domain" description="C2H2-type" evidence="18">
    <location>
        <begin position="797"/>
        <end position="824"/>
    </location>
</feature>
<dbReference type="PROSITE" id="PS50157">
    <property type="entry name" value="ZINC_FINGER_C2H2_2"/>
    <property type="match status" value="4"/>
</dbReference>
<feature type="domain" description="C2H2-type" evidence="18">
    <location>
        <begin position="853"/>
        <end position="876"/>
    </location>
</feature>
<dbReference type="SMART" id="SM00355">
    <property type="entry name" value="ZnF_C2H2"/>
    <property type="match status" value="4"/>
</dbReference>
<evidence type="ECO:0000256" key="11">
    <source>
        <dbReference type="ARBA" id="ARBA00038422"/>
    </source>
</evidence>
<dbReference type="GO" id="GO:0000122">
    <property type="term" value="P:negative regulation of transcription by RNA polymerase II"/>
    <property type="evidence" value="ECO:0007669"/>
    <property type="project" value="UniProtKB-ARBA"/>
</dbReference>
<evidence type="ECO:0000256" key="12">
    <source>
        <dbReference type="ARBA" id="ARBA00066152"/>
    </source>
</evidence>
<dbReference type="Pfam" id="PF00096">
    <property type="entry name" value="zf-C2H2"/>
    <property type="match status" value="3"/>
</dbReference>
<dbReference type="AlphaFoldDB" id="A0A9L0SA08"/>
<evidence type="ECO:0000256" key="9">
    <source>
        <dbReference type="ARBA" id="ARBA00023163"/>
    </source>
</evidence>
<evidence type="ECO:0000313" key="20">
    <source>
        <dbReference type="Proteomes" id="UP000002281"/>
    </source>
</evidence>
<evidence type="ECO:0000256" key="2">
    <source>
        <dbReference type="ARBA" id="ARBA00022491"/>
    </source>
</evidence>
<feature type="region of interest" description="Disordered" evidence="16">
    <location>
        <begin position="508"/>
        <end position="553"/>
    </location>
</feature>
<feature type="compositionally biased region" description="Pro residues" evidence="16">
    <location>
        <begin position="141"/>
        <end position="153"/>
    </location>
</feature>
<dbReference type="InterPro" id="IPR011333">
    <property type="entry name" value="SKP1/BTB/POZ_sf"/>
</dbReference>
<reference evidence="19" key="3">
    <citation type="submission" date="2025-09" db="UniProtKB">
        <authorList>
            <consortium name="Ensembl"/>
        </authorList>
    </citation>
    <scope>IDENTIFICATION</scope>
    <source>
        <strain evidence="19">Thoroughbred</strain>
    </source>
</reference>
<feature type="compositionally biased region" description="Gly residues" evidence="16">
    <location>
        <begin position="325"/>
        <end position="346"/>
    </location>
</feature>
<feature type="compositionally biased region" description="Basic residues" evidence="16">
    <location>
        <begin position="35"/>
        <end position="64"/>
    </location>
</feature>
<dbReference type="SUPFAM" id="SSF57667">
    <property type="entry name" value="beta-beta-alpha zinc fingers"/>
    <property type="match status" value="2"/>
</dbReference>
<keyword evidence="7" id="KW-0805">Transcription regulation</keyword>
<dbReference type="InterPro" id="IPR000210">
    <property type="entry name" value="BTB/POZ_dom"/>
</dbReference>
<keyword evidence="10" id="KW-0539">Nucleus</keyword>
<evidence type="ECO:0000256" key="3">
    <source>
        <dbReference type="ARBA" id="ARBA00022723"/>
    </source>
</evidence>
<feature type="domain" description="C2H2-type" evidence="18">
    <location>
        <begin position="757"/>
        <end position="784"/>
    </location>
</feature>
<evidence type="ECO:0000259" key="18">
    <source>
        <dbReference type="PROSITE" id="PS50157"/>
    </source>
</evidence>
<evidence type="ECO:0000256" key="13">
    <source>
        <dbReference type="ARBA" id="ARBA00070991"/>
    </source>
</evidence>
<evidence type="ECO:0000256" key="5">
    <source>
        <dbReference type="ARBA" id="ARBA00022771"/>
    </source>
</evidence>
<feature type="region of interest" description="Disordered" evidence="16">
    <location>
        <begin position="316"/>
        <end position="376"/>
    </location>
</feature>